<dbReference type="GO" id="GO:0005615">
    <property type="term" value="C:extracellular space"/>
    <property type="evidence" value="ECO:0007669"/>
    <property type="project" value="TreeGrafter"/>
</dbReference>
<evidence type="ECO:0000256" key="5">
    <source>
        <dbReference type="SAM" id="MobiDB-lite"/>
    </source>
</evidence>
<dbReference type="InterPro" id="IPR029058">
    <property type="entry name" value="AB_hydrolase_fold"/>
</dbReference>
<dbReference type="GO" id="GO:0005886">
    <property type="term" value="C:plasma membrane"/>
    <property type="evidence" value="ECO:0007669"/>
    <property type="project" value="TreeGrafter"/>
</dbReference>
<keyword evidence="3" id="KW-0378">Hydrolase</keyword>
<keyword evidence="2" id="KW-0719">Serine esterase</keyword>
<dbReference type="SUPFAM" id="SSF53474">
    <property type="entry name" value="alpha/beta-Hydrolases"/>
    <property type="match status" value="1"/>
</dbReference>
<dbReference type="OrthoDB" id="6487000at2759"/>
<proteinExistence type="inferred from homology"/>
<dbReference type="EMBL" id="JABSTR010000715">
    <property type="protein sequence ID" value="KAH9382947.1"/>
    <property type="molecule type" value="Genomic_DNA"/>
</dbReference>
<evidence type="ECO:0000313" key="8">
    <source>
        <dbReference type="EMBL" id="KAH9382947.1"/>
    </source>
</evidence>
<dbReference type="Proteomes" id="UP000821853">
    <property type="component" value="Unassembled WGS sequence"/>
</dbReference>
<accession>A0A9J6H5I6</accession>
<evidence type="ECO:0000313" key="9">
    <source>
        <dbReference type="Proteomes" id="UP000821853"/>
    </source>
</evidence>
<keyword evidence="9" id="KW-1185">Reference proteome</keyword>
<feature type="region of interest" description="Disordered" evidence="5">
    <location>
        <begin position="415"/>
        <end position="434"/>
    </location>
</feature>
<evidence type="ECO:0000256" key="1">
    <source>
        <dbReference type="ARBA" id="ARBA00005964"/>
    </source>
</evidence>
<evidence type="ECO:0000259" key="7">
    <source>
        <dbReference type="Pfam" id="PF00135"/>
    </source>
</evidence>
<comment type="caution">
    <text evidence="8">The sequence shown here is derived from an EMBL/GenBank/DDBJ whole genome shotgun (WGS) entry which is preliminary data.</text>
</comment>
<organism evidence="8 9">
    <name type="scientific">Haemaphysalis longicornis</name>
    <name type="common">Bush tick</name>
    <dbReference type="NCBI Taxonomy" id="44386"/>
    <lineage>
        <taxon>Eukaryota</taxon>
        <taxon>Metazoa</taxon>
        <taxon>Ecdysozoa</taxon>
        <taxon>Arthropoda</taxon>
        <taxon>Chelicerata</taxon>
        <taxon>Arachnida</taxon>
        <taxon>Acari</taxon>
        <taxon>Parasitiformes</taxon>
        <taxon>Ixodida</taxon>
        <taxon>Ixodoidea</taxon>
        <taxon>Ixodidae</taxon>
        <taxon>Haemaphysalinae</taxon>
        <taxon>Haemaphysalis</taxon>
    </lineage>
</organism>
<dbReference type="InterPro" id="IPR002018">
    <property type="entry name" value="CarbesteraseB"/>
</dbReference>
<reference evidence="8 9" key="1">
    <citation type="journal article" date="2020" name="Cell">
        <title>Large-Scale Comparative Analyses of Tick Genomes Elucidate Their Genetic Diversity and Vector Capacities.</title>
        <authorList>
            <consortium name="Tick Genome and Microbiome Consortium (TIGMIC)"/>
            <person name="Jia N."/>
            <person name="Wang J."/>
            <person name="Shi W."/>
            <person name="Du L."/>
            <person name="Sun Y."/>
            <person name="Zhan W."/>
            <person name="Jiang J.F."/>
            <person name="Wang Q."/>
            <person name="Zhang B."/>
            <person name="Ji P."/>
            <person name="Bell-Sakyi L."/>
            <person name="Cui X.M."/>
            <person name="Yuan T.T."/>
            <person name="Jiang B.G."/>
            <person name="Yang W.F."/>
            <person name="Lam T.T."/>
            <person name="Chang Q.C."/>
            <person name="Ding S.J."/>
            <person name="Wang X.J."/>
            <person name="Zhu J.G."/>
            <person name="Ruan X.D."/>
            <person name="Zhao L."/>
            <person name="Wei J.T."/>
            <person name="Ye R.Z."/>
            <person name="Que T.C."/>
            <person name="Du C.H."/>
            <person name="Zhou Y.H."/>
            <person name="Cheng J.X."/>
            <person name="Dai P.F."/>
            <person name="Guo W.B."/>
            <person name="Han X.H."/>
            <person name="Huang E.J."/>
            <person name="Li L.F."/>
            <person name="Wei W."/>
            <person name="Gao Y.C."/>
            <person name="Liu J.Z."/>
            <person name="Shao H.Z."/>
            <person name="Wang X."/>
            <person name="Wang C.C."/>
            <person name="Yang T.C."/>
            <person name="Huo Q.B."/>
            <person name="Li W."/>
            <person name="Chen H.Y."/>
            <person name="Chen S.E."/>
            <person name="Zhou L.G."/>
            <person name="Ni X.B."/>
            <person name="Tian J.H."/>
            <person name="Sheng Y."/>
            <person name="Liu T."/>
            <person name="Pan Y.S."/>
            <person name="Xia L.Y."/>
            <person name="Li J."/>
            <person name="Zhao F."/>
            <person name="Cao W.C."/>
        </authorList>
    </citation>
    <scope>NUCLEOTIDE SEQUENCE [LARGE SCALE GENOMIC DNA]</scope>
    <source>
        <strain evidence="8">HaeL-2018</strain>
    </source>
</reference>
<evidence type="ECO:0000256" key="6">
    <source>
        <dbReference type="SAM" id="SignalP"/>
    </source>
</evidence>
<dbReference type="Gene3D" id="3.40.50.1820">
    <property type="entry name" value="alpha/beta hydrolase"/>
    <property type="match status" value="1"/>
</dbReference>
<keyword evidence="6" id="KW-0732">Signal</keyword>
<dbReference type="AlphaFoldDB" id="A0A9J6H5I6"/>
<feature type="domain" description="Carboxylesterase type B" evidence="7">
    <location>
        <begin position="38"/>
        <end position="322"/>
    </location>
</feature>
<name>A0A9J6H5I6_HAELO</name>
<dbReference type="InterPro" id="IPR050654">
    <property type="entry name" value="AChE-related_enzymes"/>
</dbReference>
<evidence type="ECO:0000256" key="3">
    <source>
        <dbReference type="ARBA" id="ARBA00022801"/>
    </source>
</evidence>
<dbReference type="GO" id="GO:0003990">
    <property type="term" value="F:acetylcholinesterase activity"/>
    <property type="evidence" value="ECO:0007669"/>
    <property type="project" value="TreeGrafter"/>
</dbReference>
<feature type="chain" id="PRO_5039908526" description="Carboxylesterase type B domain-containing protein" evidence="6">
    <location>
        <begin position="22"/>
        <end position="434"/>
    </location>
</feature>
<sequence length="434" mass="47817">MLVCVPLIVVILLALVLVTMTALEPGSPQKFSEAQGLFGIVRGTRMAVSDQGREYTVLAFMGIPFAKAPSGSLRFKKSKPLDKQLKGGVLRQALDCRFKRPPCPQRDFYLGRQNVKTDNASEDCLHLNIWTPSFNCPDDSTDSPERCGTHTVLFFLYGAAFQNGGNSFELYDGRYLSALGDLVVVVPNYRVGALGFLSGGPSGSEPLPGNAGLHDQRLAFAWTLHYIPHFGGNASRIVLAGHDAGASSIGYHLLSGDADFWTRHVTRFILQSGGPYHRYGSNNLTEETELANRFRCPTDLSSEEALECLQRVRGDRVARALADASFVPVFRRPTAYRIPAKRGGTPKIVQVYASPSKLADVCFRAAGRFSPTQEVCPMMEFIERLKGWQNLVYAYQLAIPAVVLELEKRDRRGRPLRGHGTGVWHATQARRAGQ</sequence>
<comment type="similarity">
    <text evidence="1">Belongs to the type-B carboxylesterase/lipase family.</text>
</comment>
<protein>
    <recommendedName>
        <fullName evidence="7">Carboxylesterase type B domain-containing protein</fullName>
    </recommendedName>
</protein>
<evidence type="ECO:0000256" key="2">
    <source>
        <dbReference type="ARBA" id="ARBA00022487"/>
    </source>
</evidence>
<dbReference type="GO" id="GO:0006581">
    <property type="term" value="P:acetylcholine catabolic process"/>
    <property type="evidence" value="ECO:0007669"/>
    <property type="project" value="TreeGrafter"/>
</dbReference>
<keyword evidence="4" id="KW-0325">Glycoprotein</keyword>
<dbReference type="VEuPathDB" id="VectorBase:HLOH_050900"/>
<dbReference type="PANTHER" id="PTHR43918:SF4">
    <property type="entry name" value="CARBOXYLIC ESTER HYDROLASE"/>
    <property type="match status" value="1"/>
</dbReference>
<feature type="signal peptide" evidence="6">
    <location>
        <begin position="1"/>
        <end position="21"/>
    </location>
</feature>
<dbReference type="GO" id="GO:0019695">
    <property type="term" value="P:choline metabolic process"/>
    <property type="evidence" value="ECO:0007669"/>
    <property type="project" value="TreeGrafter"/>
</dbReference>
<dbReference type="PANTHER" id="PTHR43918">
    <property type="entry name" value="ACETYLCHOLINESTERASE"/>
    <property type="match status" value="1"/>
</dbReference>
<gene>
    <name evidence="8" type="ORF">HPB48_023582</name>
</gene>
<evidence type="ECO:0000256" key="4">
    <source>
        <dbReference type="ARBA" id="ARBA00023180"/>
    </source>
</evidence>
<dbReference type="Pfam" id="PF00135">
    <property type="entry name" value="COesterase"/>
    <property type="match status" value="1"/>
</dbReference>